<dbReference type="PANTHER" id="PTHR10429:SF0">
    <property type="entry name" value="DNA-3-METHYLADENINE GLYCOSYLASE"/>
    <property type="match status" value="1"/>
</dbReference>
<dbReference type="PATRIC" id="fig|1359163.3.peg.546"/>
<comment type="caution">
    <text evidence="6">The sequence shown here is derived from an EMBL/GenBank/DDBJ whole genome shotgun (WGS) entry which is preliminary data.</text>
</comment>
<evidence type="ECO:0000256" key="5">
    <source>
        <dbReference type="HAMAP-Rule" id="MF_00527"/>
    </source>
</evidence>
<reference evidence="6 7" key="1">
    <citation type="submission" date="2015-02" db="EMBL/GenBank/DDBJ databases">
        <title>Genome Sequencing of Rickettsiales.</title>
        <authorList>
            <person name="Daugherty S.C."/>
            <person name="Su Q."/>
            <person name="Abolude K."/>
            <person name="Beier-Sexton M."/>
            <person name="Carlyon J.A."/>
            <person name="Carter R."/>
            <person name="Day N.P."/>
            <person name="Dumler S.J."/>
            <person name="Dyachenko V."/>
            <person name="Godinez A."/>
            <person name="Kurtti T.J."/>
            <person name="Lichay M."/>
            <person name="Mullins K.E."/>
            <person name="Ott S."/>
            <person name="Pappas-Brown V."/>
            <person name="Paris D.H."/>
            <person name="Patel P."/>
            <person name="Richards A.L."/>
            <person name="Sadzewicz L."/>
            <person name="Sears K."/>
            <person name="Seidman D."/>
            <person name="Sengamalay N."/>
            <person name="Stenos J."/>
            <person name="Tallon L.J."/>
            <person name="Vincent G."/>
            <person name="Fraser C.M."/>
            <person name="Munderloh U."/>
            <person name="Dunning-Hotopp J.C."/>
        </authorList>
    </citation>
    <scope>NUCLEOTIDE SEQUENCE [LARGE SCALE GENOMIC DNA]</scope>
    <source>
        <strain evidence="6 7">RAC413</strain>
    </source>
</reference>
<dbReference type="InterPro" id="IPR003180">
    <property type="entry name" value="MPG"/>
</dbReference>
<dbReference type="GO" id="GO:0003905">
    <property type="term" value="F:alkylbase DNA N-glycosylase activity"/>
    <property type="evidence" value="ECO:0007669"/>
    <property type="project" value="InterPro"/>
</dbReference>
<dbReference type="SUPFAM" id="SSF50486">
    <property type="entry name" value="FMT C-terminal domain-like"/>
    <property type="match status" value="1"/>
</dbReference>
<dbReference type="NCBIfam" id="TIGR00567">
    <property type="entry name" value="3mg"/>
    <property type="match status" value="1"/>
</dbReference>
<evidence type="ECO:0000313" key="6">
    <source>
        <dbReference type="EMBL" id="KJV69181.1"/>
    </source>
</evidence>
<dbReference type="Pfam" id="PF02245">
    <property type="entry name" value="Pur_DNA_glyco"/>
    <property type="match status" value="1"/>
</dbReference>
<dbReference type="PANTHER" id="PTHR10429">
    <property type="entry name" value="DNA-3-METHYLADENINE GLYCOSYLASE"/>
    <property type="match status" value="1"/>
</dbReference>
<dbReference type="Proteomes" id="UP000033562">
    <property type="component" value="Unassembled WGS sequence"/>
</dbReference>
<accession>A0A0F3NN45</accession>
<dbReference type="HAMAP" id="MF_00527">
    <property type="entry name" value="3MGH"/>
    <property type="match status" value="1"/>
</dbReference>
<dbReference type="AlphaFoldDB" id="A0A0F3NN45"/>
<keyword evidence="2 5" id="KW-0227">DNA damage</keyword>
<dbReference type="EMBL" id="LANX01000001">
    <property type="protein sequence ID" value="KJV69181.1"/>
    <property type="molecule type" value="Genomic_DNA"/>
</dbReference>
<keyword evidence="3 5" id="KW-0378">Hydrolase</keyword>
<sequence>MSDNILSQSFYEQSSLIVASKLLGKRIRCYSNYGIIIETEAYIGFNDLASHAANGYTKRNSAMFGPAGFAYVYLIYGMHYCFNVVTEHKQFPAAILIRSIILETKDNKTIISGPGRVCKALEITKDFNNTNITANKDICIYDSNIEYEYLCTPRIGISKAKEKFWRFVAINL</sequence>
<keyword evidence="6" id="KW-0326">Glycosidase</keyword>
<organism evidence="6 7">
    <name type="scientific">Candidatus Neoehrlichia procyonis str. RAC413</name>
    <dbReference type="NCBI Taxonomy" id="1359163"/>
    <lineage>
        <taxon>Bacteria</taxon>
        <taxon>Pseudomonadati</taxon>
        <taxon>Pseudomonadota</taxon>
        <taxon>Alphaproteobacteria</taxon>
        <taxon>Rickettsiales</taxon>
        <taxon>Anaplasmataceae</taxon>
        <taxon>Candidatus Neoehrlichia</taxon>
    </lineage>
</organism>
<proteinExistence type="inferred from homology"/>
<gene>
    <name evidence="6" type="ORF">NLO413_0558</name>
</gene>
<keyword evidence="4 5" id="KW-0234">DNA repair</keyword>
<keyword evidence="7" id="KW-1185">Reference proteome</keyword>
<dbReference type="NCBIfam" id="NF002004">
    <property type="entry name" value="PRK00802.1-4"/>
    <property type="match status" value="1"/>
</dbReference>
<dbReference type="InterPro" id="IPR011034">
    <property type="entry name" value="Formyl_transferase-like_C_sf"/>
</dbReference>
<dbReference type="CDD" id="cd00540">
    <property type="entry name" value="AAG"/>
    <property type="match status" value="1"/>
</dbReference>
<name>A0A0F3NN45_9RICK</name>
<dbReference type="GO" id="GO:0006284">
    <property type="term" value="P:base-excision repair"/>
    <property type="evidence" value="ECO:0007669"/>
    <property type="project" value="InterPro"/>
</dbReference>
<protein>
    <recommendedName>
        <fullName evidence="5">Putative 3-methyladenine DNA glycosylase</fullName>
        <ecNumber evidence="5">3.2.2.-</ecNumber>
    </recommendedName>
</protein>
<evidence type="ECO:0000313" key="7">
    <source>
        <dbReference type="Proteomes" id="UP000033562"/>
    </source>
</evidence>
<evidence type="ECO:0000256" key="2">
    <source>
        <dbReference type="ARBA" id="ARBA00022763"/>
    </source>
</evidence>
<dbReference type="STRING" id="1359163.NLO413_0558"/>
<dbReference type="InterPro" id="IPR036995">
    <property type="entry name" value="MPG_sf"/>
</dbReference>
<comment type="similarity">
    <text evidence="1 5">Belongs to the DNA glycosylase MPG family.</text>
</comment>
<evidence type="ECO:0000256" key="1">
    <source>
        <dbReference type="ARBA" id="ARBA00009232"/>
    </source>
</evidence>
<dbReference type="Gene3D" id="3.10.300.10">
    <property type="entry name" value="Methylpurine-DNA glycosylase (MPG)"/>
    <property type="match status" value="1"/>
</dbReference>
<dbReference type="RefSeq" id="WP_045808950.1">
    <property type="nucleotide sequence ID" value="NZ_LANX01000001.1"/>
</dbReference>
<evidence type="ECO:0000256" key="3">
    <source>
        <dbReference type="ARBA" id="ARBA00022801"/>
    </source>
</evidence>
<dbReference type="GO" id="GO:0003677">
    <property type="term" value="F:DNA binding"/>
    <property type="evidence" value="ECO:0007669"/>
    <property type="project" value="InterPro"/>
</dbReference>
<dbReference type="EC" id="3.2.2.-" evidence="5"/>
<evidence type="ECO:0000256" key="4">
    <source>
        <dbReference type="ARBA" id="ARBA00023204"/>
    </source>
</evidence>
<dbReference type="OrthoDB" id="9794313at2"/>